<keyword evidence="9" id="KW-1185">Reference proteome</keyword>
<dbReference type="SUPFAM" id="SSF52058">
    <property type="entry name" value="L domain-like"/>
    <property type="match status" value="1"/>
</dbReference>
<dbReference type="GO" id="GO:0005886">
    <property type="term" value="C:plasma membrane"/>
    <property type="evidence" value="ECO:0007669"/>
    <property type="project" value="UniProtKB-SubCell"/>
</dbReference>
<keyword evidence="3" id="KW-0433">Leucine-rich repeat</keyword>
<feature type="signal peptide" evidence="7">
    <location>
        <begin position="1"/>
        <end position="23"/>
    </location>
</feature>
<evidence type="ECO:0000256" key="2">
    <source>
        <dbReference type="ARBA" id="ARBA00022475"/>
    </source>
</evidence>
<name>A0A2G5DPL8_AQUCA</name>
<feature type="chain" id="PRO_5013545567" description="Leucine-rich repeat-containing N-terminal plant-type domain-containing protein" evidence="7">
    <location>
        <begin position="24"/>
        <end position="421"/>
    </location>
</feature>
<evidence type="ECO:0000313" key="8">
    <source>
        <dbReference type="EMBL" id="PIA45453.1"/>
    </source>
</evidence>
<evidence type="ECO:0008006" key="10">
    <source>
        <dbReference type="Google" id="ProtNLM"/>
    </source>
</evidence>
<dbReference type="AlphaFoldDB" id="A0A2G5DPL8"/>
<dbReference type="InterPro" id="IPR051848">
    <property type="entry name" value="PGIP"/>
</dbReference>
<keyword evidence="4 7" id="KW-0732">Signal</keyword>
<organism evidence="8 9">
    <name type="scientific">Aquilegia coerulea</name>
    <name type="common">Rocky mountain columbine</name>
    <dbReference type="NCBI Taxonomy" id="218851"/>
    <lineage>
        <taxon>Eukaryota</taxon>
        <taxon>Viridiplantae</taxon>
        <taxon>Streptophyta</taxon>
        <taxon>Embryophyta</taxon>
        <taxon>Tracheophyta</taxon>
        <taxon>Spermatophyta</taxon>
        <taxon>Magnoliopsida</taxon>
        <taxon>Ranunculales</taxon>
        <taxon>Ranunculaceae</taxon>
        <taxon>Thalictroideae</taxon>
        <taxon>Aquilegia</taxon>
    </lineage>
</organism>
<keyword evidence="2" id="KW-1003">Cell membrane</keyword>
<keyword evidence="5" id="KW-0677">Repeat</keyword>
<proteinExistence type="predicted"/>
<keyword evidence="6" id="KW-0472">Membrane</keyword>
<dbReference type="FunCoup" id="A0A2G5DPL8">
    <property type="interactions" value="6"/>
</dbReference>
<reference evidence="8 9" key="1">
    <citation type="submission" date="2017-09" db="EMBL/GenBank/DDBJ databases">
        <title>WGS assembly of Aquilegia coerulea Goldsmith.</title>
        <authorList>
            <person name="Hodges S."/>
            <person name="Kramer E."/>
            <person name="Nordborg M."/>
            <person name="Tomkins J."/>
            <person name="Borevitz J."/>
            <person name="Derieg N."/>
            <person name="Yan J."/>
            <person name="Mihaltcheva S."/>
            <person name="Hayes R.D."/>
            <person name="Rokhsar D."/>
        </authorList>
    </citation>
    <scope>NUCLEOTIDE SEQUENCE [LARGE SCALE GENOMIC DNA]</scope>
    <source>
        <strain evidence="9">cv. Goldsmith</strain>
    </source>
</reference>
<sequence>MASLSSISSPLFIFFLFISLSHSDSDSPIQDPQLSSLEQESVYQVLESINSTINWRINFPDDICYSSPHGINCEYFTDENGNTSVHITELNIGYVSESSPNPTCSSTATLSPSLTSLPYLRKLFFYKCFTQTKVFFPEFFSNLSSTLEELVFVENPSLFGTLNGKIDNMKNLKKLVFSGTNVSGEIPDGVGELGEIEQITLTRNEFRGKIPVSLGKLKKLKVLDLSFNKFEGNVPDSIGEIPELFHLDLSSNQFNERIPKSLVKLQRLEFLDLSYNRFANYGIPLFLGEMQGLKEVYLSGNSLGGPIPEIWKKLGGISGIGLSGLGLVGKIPSSMGVYLRNVNYISLDNNKLEGNVPEEFGLLESVLNELNLENNMLSGRLPFSANFSAKIGRKLKLAGNSKLCVDEEVLSFDDKGFQFEL</sequence>
<dbReference type="PANTHER" id="PTHR48059:SF36">
    <property type="entry name" value="LEUCINE-RICH REPEAT DOMAIN, L DOMAIN-CONTAINING PROTEIN-RELATED"/>
    <property type="match status" value="1"/>
</dbReference>
<evidence type="ECO:0000256" key="5">
    <source>
        <dbReference type="ARBA" id="ARBA00022737"/>
    </source>
</evidence>
<evidence type="ECO:0000256" key="6">
    <source>
        <dbReference type="ARBA" id="ARBA00023136"/>
    </source>
</evidence>
<evidence type="ECO:0000256" key="3">
    <source>
        <dbReference type="ARBA" id="ARBA00022614"/>
    </source>
</evidence>
<dbReference type="Gene3D" id="3.80.10.10">
    <property type="entry name" value="Ribonuclease Inhibitor"/>
    <property type="match status" value="2"/>
</dbReference>
<dbReference type="InterPro" id="IPR001611">
    <property type="entry name" value="Leu-rich_rpt"/>
</dbReference>
<dbReference type="STRING" id="218851.A0A2G5DPL8"/>
<dbReference type="InterPro" id="IPR032675">
    <property type="entry name" value="LRR_dom_sf"/>
</dbReference>
<dbReference type="Pfam" id="PF00560">
    <property type="entry name" value="LRR_1"/>
    <property type="match status" value="1"/>
</dbReference>
<dbReference type="FunFam" id="3.80.10.10:FF:000299">
    <property type="entry name" value="Piriformospora indica-insensitive protein 2"/>
    <property type="match status" value="1"/>
</dbReference>
<evidence type="ECO:0000256" key="4">
    <source>
        <dbReference type="ARBA" id="ARBA00022729"/>
    </source>
</evidence>
<dbReference type="Proteomes" id="UP000230069">
    <property type="component" value="Unassembled WGS sequence"/>
</dbReference>
<protein>
    <recommendedName>
        <fullName evidence="10">Leucine-rich repeat-containing N-terminal plant-type domain-containing protein</fullName>
    </recommendedName>
</protein>
<dbReference type="Pfam" id="PF13855">
    <property type="entry name" value="LRR_8"/>
    <property type="match status" value="1"/>
</dbReference>
<gene>
    <name evidence="8" type="ORF">AQUCO_01700762v1</name>
</gene>
<evidence type="ECO:0000256" key="1">
    <source>
        <dbReference type="ARBA" id="ARBA00004236"/>
    </source>
</evidence>
<dbReference type="InParanoid" id="A0A2G5DPL8"/>
<evidence type="ECO:0000256" key="7">
    <source>
        <dbReference type="SAM" id="SignalP"/>
    </source>
</evidence>
<evidence type="ECO:0000313" key="9">
    <source>
        <dbReference type="Proteomes" id="UP000230069"/>
    </source>
</evidence>
<dbReference type="PANTHER" id="PTHR48059">
    <property type="entry name" value="POLYGALACTURONASE INHIBITOR 1"/>
    <property type="match status" value="1"/>
</dbReference>
<comment type="subcellular location">
    <subcellularLocation>
        <location evidence="1">Cell membrane</location>
    </subcellularLocation>
</comment>
<dbReference type="OrthoDB" id="676979at2759"/>
<accession>A0A2G5DPL8</accession>
<dbReference type="EMBL" id="KZ305034">
    <property type="protein sequence ID" value="PIA45453.1"/>
    <property type="molecule type" value="Genomic_DNA"/>
</dbReference>